<dbReference type="InterPro" id="IPR001578">
    <property type="entry name" value="Peptidase_C12_UCH"/>
</dbReference>
<evidence type="ECO:0000256" key="2">
    <source>
        <dbReference type="ARBA" id="ARBA00012759"/>
    </source>
</evidence>
<gene>
    <name evidence="10" type="ORF">Z518_10202</name>
</gene>
<dbReference type="RefSeq" id="XP_013268272.1">
    <property type="nucleotide sequence ID" value="XM_013412818.1"/>
</dbReference>
<keyword evidence="4 7" id="KW-0833">Ubl conjugation pathway</keyword>
<dbReference type="AlphaFoldDB" id="A0A0D2ID26"/>
<dbReference type="OrthoDB" id="1924260at2759"/>
<proteinExistence type="inferred from homology"/>
<dbReference type="PANTHER" id="PTHR10589">
    <property type="entry name" value="UBIQUITIN CARBOXYL-TERMINAL HYDROLASE"/>
    <property type="match status" value="1"/>
</dbReference>
<dbReference type="EMBL" id="KN847482">
    <property type="protein sequence ID" value="KIX01136.1"/>
    <property type="molecule type" value="Genomic_DNA"/>
</dbReference>
<dbReference type="InterPro" id="IPR038765">
    <property type="entry name" value="Papain-like_cys_pep_sf"/>
</dbReference>
<evidence type="ECO:0000259" key="9">
    <source>
        <dbReference type="PROSITE" id="PS52048"/>
    </source>
</evidence>
<evidence type="ECO:0000256" key="3">
    <source>
        <dbReference type="ARBA" id="ARBA00022670"/>
    </source>
</evidence>
<organism evidence="10 11">
    <name type="scientific">Rhinocladiella mackenziei CBS 650.93</name>
    <dbReference type="NCBI Taxonomy" id="1442369"/>
    <lineage>
        <taxon>Eukaryota</taxon>
        <taxon>Fungi</taxon>
        <taxon>Dikarya</taxon>
        <taxon>Ascomycota</taxon>
        <taxon>Pezizomycotina</taxon>
        <taxon>Eurotiomycetes</taxon>
        <taxon>Chaetothyriomycetidae</taxon>
        <taxon>Chaetothyriales</taxon>
        <taxon>Herpotrichiellaceae</taxon>
        <taxon>Rhinocladiella</taxon>
    </lineage>
</organism>
<comment type="similarity">
    <text evidence="7">Belongs to the peptidase C12 family.</text>
</comment>
<evidence type="ECO:0000256" key="8">
    <source>
        <dbReference type="SAM" id="MobiDB-lite"/>
    </source>
</evidence>
<evidence type="ECO:0000256" key="7">
    <source>
        <dbReference type="PROSITE-ProRule" id="PRU01393"/>
    </source>
</evidence>
<dbReference type="GO" id="GO:0005737">
    <property type="term" value="C:cytoplasm"/>
    <property type="evidence" value="ECO:0007669"/>
    <property type="project" value="TreeGrafter"/>
</dbReference>
<name>A0A0D2ID26_9EURO</name>
<dbReference type="PANTHER" id="PTHR10589:SF29">
    <property type="entry name" value="UBIQUITIN CARBOXYL-TERMINAL HYDROLASE"/>
    <property type="match status" value="1"/>
</dbReference>
<dbReference type="STRING" id="1442369.A0A0D2ID26"/>
<keyword evidence="6 7" id="KW-0788">Thiol protease</keyword>
<reference evidence="10 11" key="1">
    <citation type="submission" date="2015-01" db="EMBL/GenBank/DDBJ databases">
        <title>The Genome Sequence of Rhinocladiella mackenzie CBS 650.93.</title>
        <authorList>
            <consortium name="The Broad Institute Genomics Platform"/>
            <person name="Cuomo C."/>
            <person name="de Hoog S."/>
            <person name="Gorbushina A."/>
            <person name="Stielow B."/>
            <person name="Teixiera M."/>
            <person name="Abouelleil A."/>
            <person name="Chapman S.B."/>
            <person name="Priest M."/>
            <person name="Young S.K."/>
            <person name="Wortman J."/>
            <person name="Nusbaum C."/>
            <person name="Birren B."/>
        </authorList>
    </citation>
    <scope>NUCLEOTIDE SEQUENCE [LARGE SCALE GENOMIC DNA]</scope>
    <source>
        <strain evidence="10 11">CBS 650.93</strain>
    </source>
</reference>
<dbReference type="GO" id="GO:0006511">
    <property type="term" value="P:ubiquitin-dependent protein catabolic process"/>
    <property type="evidence" value="ECO:0007669"/>
    <property type="project" value="UniProtKB-UniRule"/>
</dbReference>
<dbReference type="Gene3D" id="3.40.532.10">
    <property type="entry name" value="Peptidase C12, ubiquitin carboxyl-terminal hydrolase"/>
    <property type="match status" value="1"/>
</dbReference>
<dbReference type="VEuPathDB" id="FungiDB:Z518_10202"/>
<feature type="region of interest" description="Disordered" evidence="8">
    <location>
        <begin position="1"/>
        <end position="53"/>
    </location>
</feature>
<evidence type="ECO:0000313" key="10">
    <source>
        <dbReference type="EMBL" id="KIX01136.1"/>
    </source>
</evidence>
<feature type="active site" description="Proton donor" evidence="7">
    <location>
        <position position="255"/>
    </location>
</feature>
<protein>
    <recommendedName>
        <fullName evidence="2 7">ubiquitinyl hydrolase 1</fullName>
        <ecNumber evidence="2 7">3.4.19.12</ecNumber>
    </recommendedName>
</protein>
<dbReference type="SUPFAM" id="SSF54001">
    <property type="entry name" value="Cysteine proteinases"/>
    <property type="match status" value="1"/>
</dbReference>
<feature type="active site" description="Nucleophile" evidence="7">
    <location>
        <position position="150"/>
    </location>
</feature>
<sequence length="360" mass="39953">MSWSKEAPPTNPANDLASAGMTAQTSSTAGSSTADTASMTTDDISAPNNQSRSWSGWAELENDPVIFTTLLREWGVPNIQVNEVVPLDSVFDTPPYVLGLLGRGFHSHLRRENVFGLIFLSRWMPAETENTLIETPGDVWFANQTSSFSCASVALMNIINNHANLDLGQALNHFRAKTMNMTPKERGIALDRFDHVRDVHNSFAAPFDKMNVDLRLKQDVAAAEKKKKAAMAKRPRKKLKEEEEEECGDGDNGFHFVAYVPAGGFIWRMDGMERLPRKLGALSPEDNWVALVLPELQAQWETASTTALEFSLLSLTVMTDSSSLEADRIKMERVREDWGPFIAQMVRLHAEKGDLKGTLG</sequence>
<evidence type="ECO:0000313" key="11">
    <source>
        <dbReference type="Proteomes" id="UP000053617"/>
    </source>
</evidence>
<dbReference type="GeneID" id="25298273"/>
<accession>A0A0D2ID26</accession>
<dbReference type="EC" id="3.4.19.12" evidence="2 7"/>
<dbReference type="Proteomes" id="UP000053617">
    <property type="component" value="Unassembled WGS sequence"/>
</dbReference>
<evidence type="ECO:0000256" key="6">
    <source>
        <dbReference type="ARBA" id="ARBA00022807"/>
    </source>
</evidence>
<evidence type="ECO:0000256" key="4">
    <source>
        <dbReference type="ARBA" id="ARBA00022786"/>
    </source>
</evidence>
<dbReference type="GO" id="GO:0004843">
    <property type="term" value="F:cysteine-type deubiquitinase activity"/>
    <property type="evidence" value="ECO:0007669"/>
    <property type="project" value="UniProtKB-UniRule"/>
</dbReference>
<evidence type="ECO:0000256" key="5">
    <source>
        <dbReference type="ARBA" id="ARBA00022801"/>
    </source>
</evidence>
<keyword evidence="11" id="KW-1185">Reference proteome</keyword>
<keyword evidence="5 7" id="KW-0378">Hydrolase</keyword>
<dbReference type="PROSITE" id="PS52048">
    <property type="entry name" value="UCH_DOMAIN"/>
    <property type="match status" value="1"/>
</dbReference>
<dbReference type="HOGENOM" id="CLU_018316_3_0_1"/>
<feature type="compositionally biased region" description="Low complexity" evidence="8">
    <location>
        <begin position="17"/>
        <end position="46"/>
    </location>
</feature>
<dbReference type="GO" id="GO:0016579">
    <property type="term" value="P:protein deubiquitination"/>
    <property type="evidence" value="ECO:0007669"/>
    <property type="project" value="TreeGrafter"/>
</dbReference>
<feature type="site" description="Important for enzyme activity" evidence="7">
    <location>
        <position position="270"/>
    </location>
</feature>
<evidence type="ECO:0000256" key="1">
    <source>
        <dbReference type="ARBA" id="ARBA00000707"/>
    </source>
</evidence>
<comment type="catalytic activity">
    <reaction evidence="1 7">
        <text>Thiol-dependent hydrolysis of ester, thioester, amide, peptide and isopeptide bonds formed by the C-terminal Gly of ubiquitin (a 76-residue protein attached to proteins as an intracellular targeting signal).</text>
        <dbReference type="EC" id="3.4.19.12"/>
    </reaction>
</comment>
<dbReference type="InterPro" id="IPR036959">
    <property type="entry name" value="Peptidase_C12_UCH_sf"/>
</dbReference>
<feature type="domain" description="UCH catalytic" evidence="9">
    <location>
        <begin position="56"/>
        <end position="317"/>
    </location>
</feature>
<dbReference type="Pfam" id="PF01088">
    <property type="entry name" value="Peptidase_C12"/>
    <property type="match status" value="1"/>
</dbReference>
<feature type="site" description="Transition state stabilizer" evidence="7">
    <location>
        <position position="144"/>
    </location>
</feature>
<keyword evidence="3 7" id="KW-0645">Protease</keyword>